<accession>A0A191SAV6</accession>
<reference evidence="2" key="2">
    <citation type="journal article" date="2024" name="Nat. Commun.">
        <title>Structure of the intact tail machine of Anabaena myophage A-1(L).</title>
        <authorList>
            <person name="Yu R.C."/>
            <person name="Yang F."/>
            <person name="Zhang H.Y."/>
            <person name="Hou P."/>
            <person name="Du K."/>
            <person name="Zhu J."/>
            <person name="Cui N."/>
            <person name="Xu X."/>
            <person name="Chen Y."/>
            <person name="Li Q."/>
            <person name="Zhou C.Z."/>
        </authorList>
    </citation>
    <scope>STRUCTURE BY ELECTRON MICROSCOPY (3.44 ANGSTROMS) OF 1-132</scope>
</reference>
<name>A0ACD6B8V9_9CAUD</name>
<protein>
    <submittedName>
        <fullName evidence="1">Uncharacterized protein</fullName>
    </submittedName>
</protein>
<keyword evidence="2" id="KW-0002">3D-structure</keyword>
<accession>A0ACD6B8V9</accession>
<sequence>MLYSNLINVKQKVISIREKLGDPRLKSLVFEYPAGQLFRVTPKLKVSMVPKNMIGLPLDSKSNITISADDYYITDVSRNVPEAAFRTRAWLDPVINDSGVIVSGINCRCHVINDKSGLSYDLILRKEREVRV</sequence>
<proteinExistence type="evidence at protein level"/>
<reference evidence="1" key="1">
    <citation type="journal article" date="2016" name="MBio">
        <title>Viruses Infecting a Freshwater Filamentous Cyanobacterium (Nostoc sp.) Encode a Functional CRISPR Array and a Proteobacterial DNA Polymerase B.</title>
        <authorList>
            <person name="Chenard C."/>
            <person name="Wirth J.F."/>
            <person name="Suttle C.A."/>
        </authorList>
    </citation>
    <scope>NUCLEOTIDE SEQUENCE</scope>
</reference>
<evidence type="ECO:0000313" key="1">
    <source>
        <dbReference type="EMBL" id="AND75582.1"/>
    </source>
</evidence>
<dbReference type="PDB" id="8KEF">
    <property type="method" value="EM"/>
    <property type="resolution" value="3.44 A"/>
    <property type="chains" value="A/B/C/D/E/F=1-132"/>
</dbReference>
<organism evidence="1">
    <name type="scientific">Nostoc phage A1</name>
    <dbReference type="NCBI Taxonomy" id="1775256"/>
    <lineage>
        <taxon>Viruses</taxon>
        <taxon>Duplodnaviria</taxon>
        <taxon>Heunggongvirae</taxon>
        <taxon>Uroviricota</taxon>
        <taxon>Caudoviricetes</taxon>
    </lineage>
</organism>
<dbReference type="EMBL" id="KU234533">
    <property type="protein sequence ID" value="AND75582.1"/>
    <property type="molecule type" value="Genomic_DNA"/>
</dbReference>
<evidence type="ECO:0007829" key="2">
    <source>
        <dbReference type="PDB" id="8KEF"/>
    </source>
</evidence>